<accession>A0A402D373</accession>
<dbReference type="NCBIfam" id="TIGR01855">
    <property type="entry name" value="IMP_synth_hisH"/>
    <property type="match status" value="1"/>
</dbReference>
<keyword evidence="4 10" id="KW-0378">Hydrolase</keyword>
<evidence type="ECO:0000256" key="9">
    <source>
        <dbReference type="ARBA" id="ARBA00049534"/>
    </source>
</evidence>
<dbReference type="InterPro" id="IPR010139">
    <property type="entry name" value="Imidazole-glycPsynth_HisH"/>
</dbReference>
<dbReference type="InterPro" id="IPR017926">
    <property type="entry name" value="GATASE"/>
</dbReference>
<dbReference type="PIRSF" id="PIRSF000495">
    <property type="entry name" value="Amidotransf_hisH"/>
    <property type="match status" value="1"/>
</dbReference>
<feature type="active site" evidence="10">
    <location>
        <position position="186"/>
    </location>
</feature>
<dbReference type="GO" id="GO:0004359">
    <property type="term" value="F:glutaminase activity"/>
    <property type="evidence" value="ECO:0007669"/>
    <property type="project" value="UniProtKB-EC"/>
</dbReference>
<comment type="catalytic activity">
    <reaction evidence="9 10">
        <text>L-glutamine + H2O = L-glutamate + NH4(+)</text>
        <dbReference type="Rhea" id="RHEA:15889"/>
        <dbReference type="ChEBI" id="CHEBI:15377"/>
        <dbReference type="ChEBI" id="CHEBI:28938"/>
        <dbReference type="ChEBI" id="CHEBI:29985"/>
        <dbReference type="ChEBI" id="CHEBI:58359"/>
        <dbReference type="EC" id="3.5.1.2"/>
    </reaction>
</comment>
<dbReference type="CDD" id="cd01748">
    <property type="entry name" value="GATase1_IGP_Synthase"/>
    <property type="match status" value="1"/>
</dbReference>
<dbReference type="Pfam" id="PF00117">
    <property type="entry name" value="GATase"/>
    <property type="match status" value="1"/>
</dbReference>
<feature type="active site" evidence="10">
    <location>
        <position position="188"/>
    </location>
</feature>
<evidence type="ECO:0000256" key="1">
    <source>
        <dbReference type="ARBA" id="ARBA00005091"/>
    </source>
</evidence>
<feature type="active site" description="Nucleophile" evidence="10">
    <location>
        <position position="81"/>
    </location>
</feature>
<dbReference type="EC" id="4.3.2.10" evidence="10"/>
<dbReference type="PANTHER" id="PTHR42701:SF1">
    <property type="entry name" value="IMIDAZOLE GLYCEROL PHOSPHATE SYNTHASE SUBUNIT HISH"/>
    <property type="match status" value="1"/>
</dbReference>
<dbReference type="KEGG" id="ccot:CCAX7_005270"/>
<evidence type="ECO:0000256" key="8">
    <source>
        <dbReference type="ARBA" id="ARBA00047838"/>
    </source>
</evidence>
<sequence length="204" mass="21595">MKIAIIDYGMGNLRSVEKAFHKIGAAGAFVTSDPAEIFASDKAVLPGDGAFDSTMHSLRESGIDKISLDFIASGRPFLGICVGMQVLLTTSEEGEPGVRGLDVVPGQVKRFTGDGLKVPQIGWNNINFTPGAPLAHGQPAGDPMAYFLNSYYCAPDDPADIAATTDYGVTFCSAIHRGNVWATQFHPEKSGLVGLAILESFSEV</sequence>
<evidence type="ECO:0000256" key="6">
    <source>
        <dbReference type="ARBA" id="ARBA00023102"/>
    </source>
</evidence>
<evidence type="ECO:0000313" key="11">
    <source>
        <dbReference type="EMBL" id="BDI28476.1"/>
    </source>
</evidence>
<organism evidence="11 12">
    <name type="scientific">Capsulimonas corticalis</name>
    <dbReference type="NCBI Taxonomy" id="2219043"/>
    <lineage>
        <taxon>Bacteria</taxon>
        <taxon>Bacillati</taxon>
        <taxon>Armatimonadota</taxon>
        <taxon>Armatimonadia</taxon>
        <taxon>Capsulimonadales</taxon>
        <taxon>Capsulimonadaceae</taxon>
        <taxon>Capsulimonas</taxon>
    </lineage>
</organism>
<evidence type="ECO:0000256" key="2">
    <source>
        <dbReference type="ARBA" id="ARBA00011152"/>
    </source>
</evidence>
<dbReference type="EC" id="3.5.1.2" evidence="10"/>
<dbReference type="GO" id="GO:0016829">
    <property type="term" value="F:lyase activity"/>
    <property type="evidence" value="ECO:0007669"/>
    <property type="project" value="UniProtKB-KW"/>
</dbReference>
<evidence type="ECO:0000256" key="10">
    <source>
        <dbReference type="HAMAP-Rule" id="MF_00278"/>
    </source>
</evidence>
<keyword evidence="7 10" id="KW-0456">Lyase</keyword>
<protein>
    <recommendedName>
        <fullName evidence="10">Imidazole glycerol phosphate synthase subunit HisH</fullName>
        <ecNumber evidence="10">4.3.2.10</ecNumber>
    </recommendedName>
    <alternativeName>
        <fullName evidence="10">IGP synthase glutaminase subunit</fullName>
        <ecNumber evidence="10">3.5.1.2</ecNumber>
    </alternativeName>
    <alternativeName>
        <fullName evidence="10">IGP synthase subunit HisH</fullName>
    </alternativeName>
    <alternativeName>
        <fullName evidence="10">ImGP synthase subunit HisH</fullName>
        <shortName evidence="10">IGPS subunit HisH</shortName>
    </alternativeName>
</protein>
<name>A0A402D373_9BACT</name>
<dbReference type="AlphaFoldDB" id="A0A402D373"/>
<evidence type="ECO:0000256" key="7">
    <source>
        <dbReference type="ARBA" id="ARBA00023239"/>
    </source>
</evidence>
<dbReference type="Proteomes" id="UP000287394">
    <property type="component" value="Chromosome"/>
</dbReference>
<keyword evidence="5 10" id="KW-0315">Glutamine amidotransferase</keyword>
<dbReference type="SUPFAM" id="SSF52317">
    <property type="entry name" value="Class I glutamine amidotransferase-like"/>
    <property type="match status" value="1"/>
</dbReference>
<evidence type="ECO:0000256" key="5">
    <source>
        <dbReference type="ARBA" id="ARBA00022962"/>
    </source>
</evidence>
<dbReference type="EMBL" id="AP025739">
    <property type="protein sequence ID" value="BDI28476.1"/>
    <property type="molecule type" value="Genomic_DNA"/>
</dbReference>
<keyword evidence="10" id="KW-0963">Cytoplasm</keyword>
<dbReference type="InterPro" id="IPR029062">
    <property type="entry name" value="Class_I_gatase-like"/>
</dbReference>
<comment type="subcellular location">
    <subcellularLocation>
        <location evidence="10">Cytoplasm</location>
    </subcellularLocation>
</comment>
<dbReference type="PANTHER" id="PTHR42701">
    <property type="entry name" value="IMIDAZOLE GLYCEROL PHOSPHATE SYNTHASE SUBUNIT HISH"/>
    <property type="match status" value="1"/>
</dbReference>
<evidence type="ECO:0000256" key="4">
    <source>
        <dbReference type="ARBA" id="ARBA00022801"/>
    </source>
</evidence>
<gene>
    <name evidence="10 11" type="primary">hisH</name>
    <name evidence="11" type="ORF">CCAX7_005270</name>
</gene>
<dbReference type="FunCoup" id="A0A402D373">
    <property type="interactions" value="380"/>
</dbReference>
<keyword evidence="3 10" id="KW-0028">Amino-acid biosynthesis</keyword>
<evidence type="ECO:0000313" key="12">
    <source>
        <dbReference type="Proteomes" id="UP000287394"/>
    </source>
</evidence>
<comment type="function">
    <text evidence="10">IGPS catalyzes the conversion of PRFAR and glutamine to IGP, AICAR and glutamate. The HisH subunit catalyzes the hydrolysis of glutamine to glutamate and ammonia as part of the synthesis of IGP and AICAR. The resulting ammonia molecule is channeled to the active site of HisF.</text>
</comment>
<reference evidence="11 12" key="1">
    <citation type="journal article" date="2019" name="Int. J. Syst. Evol. Microbiol.">
        <title>Capsulimonas corticalis gen. nov., sp. nov., an aerobic capsulated bacterium, of a novel bacterial order, Capsulimonadales ord. nov., of the class Armatimonadia of the phylum Armatimonadetes.</title>
        <authorList>
            <person name="Li J."/>
            <person name="Kudo C."/>
            <person name="Tonouchi A."/>
        </authorList>
    </citation>
    <scope>NUCLEOTIDE SEQUENCE [LARGE SCALE GENOMIC DNA]</scope>
    <source>
        <strain evidence="11 12">AX-7</strain>
    </source>
</reference>
<proteinExistence type="inferred from homology"/>
<dbReference type="GO" id="GO:0000107">
    <property type="term" value="F:imidazoleglycerol-phosphate synthase activity"/>
    <property type="evidence" value="ECO:0007669"/>
    <property type="project" value="UniProtKB-UniRule"/>
</dbReference>
<dbReference type="RefSeq" id="WP_218025725.1">
    <property type="nucleotide sequence ID" value="NZ_AP025739.1"/>
</dbReference>
<comment type="subunit">
    <text evidence="2 10">Heterodimer of HisH and HisF.</text>
</comment>
<dbReference type="HAMAP" id="MF_00278">
    <property type="entry name" value="HisH"/>
    <property type="match status" value="1"/>
</dbReference>
<dbReference type="PROSITE" id="PS51273">
    <property type="entry name" value="GATASE_TYPE_1"/>
    <property type="match status" value="1"/>
</dbReference>
<comment type="pathway">
    <text evidence="1 10">Amino-acid biosynthesis; L-histidine biosynthesis; L-histidine from 5-phospho-alpha-D-ribose 1-diphosphate: step 5/9.</text>
</comment>
<keyword evidence="12" id="KW-1185">Reference proteome</keyword>
<evidence type="ECO:0000256" key="3">
    <source>
        <dbReference type="ARBA" id="ARBA00022605"/>
    </source>
</evidence>
<comment type="catalytic activity">
    <reaction evidence="8 10">
        <text>5-[(5-phospho-1-deoxy-D-ribulos-1-ylimino)methylamino]-1-(5-phospho-beta-D-ribosyl)imidazole-4-carboxamide + L-glutamine = D-erythro-1-(imidazol-4-yl)glycerol 3-phosphate + 5-amino-1-(5-phospho-beta-D-ribosyl)imidazole-4-carboxamide + L-glutamate + H(+)</text>
        <dbReference type="Rhea" id="RHEA:24793"/>
        <dbReference type="ChEBI" id="CHEBI:15378"/>
        <dbReference type="ChEBI" id="CHEBI:29985"/>
        <dbReference type="ChEBI" id="CHEBI:58278"/>
        <dbReference type="ChEBI" id="CHEBI:58359"/>
        <dbReference type="ChEBI" id="CHEBI:58475"/>
        <dbReference type="ChEBI" id="CHEBI:58525"/>
        <dbReference type="EC" id="4.3.2.10"/>
    </reaction>
</comment>
<dbReference type="GO" id="GO:0000105">
    <property type="term" value="P:L-histidine biosynthetic process"/>
    <property type="evidence" value="ECO:0007669"/>
    <property type="project" value="UniProtKB-UniRule"/>
</dbReference>
<dbReference type="Gene3D" id="3.40.50.880">
    <property type="match status" value="1"/>
</dbReference>
<dbReference type="GO" id="GO:0005737">
    <property type="term" value="C:cytoplasm"/>
    <property type="evidence" value="ECO:0007669"/>
    <property type="project" value="UniProtKB-SubCell"/>
</dbReference>
<keyword evidence="6 10" id="KW-0368">Histidine biosynthesis</keyword>